<evidence type="ECO:0000313" key="2">
    <source>
        <dbReference type="Proteomes" id="UP000004105"/>
    </source>
</evidence>
<dbReference type="Proteomes" id="UP000004105">
    <property type="component" value="Unassembled WGS sequence"/>
</dbReference>
<organism evidence="1 2">
    <name type="scientific">Neisseria bacilliformis ATCC BAA-1200</name>
    <dbReference type="NCBI Taxonomy" id="888742"/>
    <lineage>
        <taxon>Bacteria</taxon>
        <taxon>Pseudomonadati</taxon>
        <taxon>Pseudomonadota</taxon>
        <taxon>Betaproteobacteria</taxon>
        <taxon>Neisseriales</taxon>
        <taxon>Neisseriaceae</taxon>
        <taxon>Neisseria</taxon>
    </lineage>
</organism>
<protein>
    <submittedName>
        <fullName evidence="1">Uncharacterized protein</fullName>
    </submittedName>
</protein>
<dbReference type="AlphaFoldDB" id="F2BBQ8"/>
<dbReference type="HOGENOM" id="CLU_3027557_0_0_4"/>
<gene>
    <name evidence="1" type="ORF">HMPREF9123_1163</name>
</gene>
<dbReference type="EMBL" id="AFAY01000023">
    <property type="protein sequence ID" value="EGF11137.1"/>
    <property type="molecule type" value="Genomic_DNA"/>
</dbReference>
<proteinExistence type="predicted"/>
<evidence type="ECO:0000313" key="1">
    <source>
        <dbReference type="EMBL" id="EGF11137.1"/>
    </source>
</evidence>
<reference evidence="1 2" key="1">
    <citation type="submission" date="2011-02" db="EMBL/GenBank/DDBJ databases">
        <authorList>
            <person name="Muzny D."/>
            <person name="Qin X."/>
            <person name="Deng J."/>
            <person name="Jiang H."/>
            <person name="Liu Y."/>
            <person name="Qu J."/>
            <person name="Song X.-Z."/>
            <person name="Zhang L."/>
            <person name="Thornton R."/>
            <person name="Coyle M."/>
            <person name="Francisco L."/>
            <person name="Jackson L."/>
            <person name="Javaid M."/>
            <person name="Korchina V."/>
            <person name="Kovar C."/>
            <person name="Mata R."/>
            <person name="Mathew T."/>
            <person name="Ngo R."/>
            <person name="Nguyen L."/>
            <person name="Nguyen N."/>
            <person name="Okwuonu G."/>
            <person name="Ongeri F."/>
            <person name="Pham C."/>
            <person name="Simmons D."/>
            <person name="Wilczek-Boney K."/>
            <person name="Hale W."/>
            <person name="Jakkamsetti A."/>
            <person name="Pham P."/>
            <person name="Ruth R."/>
            <person name="San Lucas F."/>
            <person name="Warren J."/>
            <person name="Zhang J."/>
            <person name="Zhao Z."/>
            <person name="Zhou C."/>
            <person name="Zhu D."/>
            <person name="Lee S."/>
            <person name="Bess C."/>
            <person name="Blankenburg K."/>
            <person name="Forbes L."/>
            <person name="Fu Q."/>
            <person name="Gubbala S."/>
            <person name="Hirani K."/>
            <person name="Jayaseelan J.C."/>
            <person name="Lara F."/>
            <person name="Munidasa M."/>
            <person name="Palculict T."/>
            <person name="Patil S."/>
            <person name="Pu L.-L."/>
            <person name="Saada N."/>
            <person name="Tang L."/>
            <person name="Weissenberger G."/>
            <person name="Zhu Y."/>
            <person name="Hemphill L."/>
            <person name="Shang Y."/>
            <person name="Youmans B."/>
            <person name="Ayvaz T."/>
            <person name="Ross M."/>
            <person name="Santibanez J."/>
            <person name="Aqrawi P."/>
            <person name="Gross S."/>
            <person name="Joshi V."/>
            <person name="Fowler G."/>
            <person name="Nazareth L."/>
            <person name="Reid J."/>
            <person name="Worley K."/>
            <person name="Petrosino J."/>
            <person name="Highlander S."/>
            <person name="Gibbs R."/>
        </authorList>
    </citation>
    <scope>NUCLEOTIDE SEQUENCE [LARGE SCALE GENOMIC DNA]</scope>
    <source>
        <strain evidence="1 2">ATCC BAA-1200</strain>
    </source>
</reference>
<keyword evidence="2" id="KW-1185">Reference proteome</keyword>
<accession>F2BBQ8</accession>
<dbReference type="OrthoDB" id="8605391at2"/>
<comment type="caution">
    <text evidence="1">The sequence shown here is derived from an EMBL/GenBank/DDBJ whole genome shotgun (WGS) entry which is preliminary data.</text>
</comment>
<sequence length="55" mass="5850">MYETGKHPLGKGVLVSLQGKPPRGADIIDWVLRAIAALSENADNPFAGAQLVYAE</sequence>
<dbReference type="RefSeq" id="WP_007342172.1">
    <property type="nucleotide sequence ID" value="NZ_GL878494.1"/>
</dbReference>
<name>F2BBQ8_9NEIS</name>